<gene>
    <name evidence="1" type="ORF">FOZ63_024802</name>
</gene>
<keyword evidence="2" id="KW-1185">Reference proteome</keyword>
<reference evidence="1 2" key="1">
    <citation type="submission" date="2020-04" db="EMBL/GenBank/DDBJ databases">
        <title>Perkinsus olseni comparative genomics.</title>
        <authorList>
            <person name="Bogema D.R."/>
        </authorList>
    </citation>
    <scope>NUCLEOTIDE SEQUENCE [LARGE SCALE GENOMIC DNA]</scope>
    <source>
        <strain evidence="1 2">ATCC PRA-207</strain>
    </source>
</reference>
<comment type="caution">
    <text evidence="1">The sequence shown here is derived from an EMBL/GenBank/DDBJ whole genome shotgun (WGS) entry which is preliminary data.</text>
</comment>
<proteinExistence type="predicted"/>
<dbReference type="EMBL" id="JABANO010028656">
    <property type="protein sequence ID" value="KAF4714814.1"/>
    <property type="molecule type" value="Genomic_DNA"/>
</dbReference>
<dbReference type="AlphaFoldDB" id="A0A7J6R299"/>
<name>A0A7J6R299_PEROL</name>
<organism evidence="1 2">
    <name type="scientific">Perkinsus olseni</name>
    <name type="common">Perkinsus atlanticus</name>
    <dbReference type="NCBI Taxonomy" id="32597"/>
    <lineage>
        <taxon>Eukaryota</taxon>
        <taxon>Sar</taxon>
        <taxon>Alveolata</taxon>
        <taxon>Perkinsozoa</taxon>
        <taxon>Perkinsea</taxon>
        <taxon>Perkinsida</taxon>
        <taxon>Perkinsidae</taxon>
        <taxon>Perkinsus</taxon>
    </lineage>
</organism>
<evidence type="ECO:0000313" key="1">
    <source>
        <dbReference type="EMBL" id="KAF4714814.1"/>
    </source>
</evidence>
<accession>A0A7J6R299</accession>
<evidence type="ECO:0000313" key="2">
    <source>
        <dbReference type="Proteomes" id="UP000553632"/>
    </source>
</evidence>
<dbReference type="Proteomes" id="UP000553632">
    <property type="component" value="Unassembled WGS sequence"/>
</dbReference>
<feature type="non-terminal residue" evidence="1">
    <location>
        <position position="161"/>
    </location>
</feature>
<protein>
    <submittedName>
        <fullName evidence="1">Uncharacterized protein</fullName>
    </submittedName>
</protein>
<sequence>MNGTARTTPASSPSEDNLFCPQAHAALEEDDESDSPPGNKYFKIAHDADMIQRRACHIPIAQHRTVLGASRLSEDRVEINVCVLFIEYFTSYFHSSQDVCKVDKSAACKRVAREELALHHFLVVAVSVVVKEELHYQSWEVPQRRRCYFEEEWEKSMKVLK</sequence>